<sequence length="570" mass="62072">MKKRNLISLCFVLLAIIIGCSDEFTESPAVGALSDDALANDTGVDLLLTGAYSSLNAVSANGFGNGWGRAADNWWIDALSDDAHKGSTNDDQADLAAIELMNWSSNNGYFFARWGELFTLVNRSNAVIALINSLENSGDFGDQLAQARFLRGVANYQLQVMYGNVPFVSAENYAASEFNQPNSGPIWNEVEADFQYGADNLPASRDAGNVGRPTSWTAKAFLGRAHMHQSDWGTALTVLQDVINNGPYALLPEFGDNFRLAGENGTESVFQIQFTTDSGQSFNANQVGALNFPNPGPFGSCCGFYQPTQDLLNAFQTDANGLPLLDTYNQSDVNSDWGLLEGDAFTPFAGNLDPRADYTVGRRGIDYNGYGEHIGDPWIRAKFANNDISGPYLPKKNVYQASEAGTQQATGAWGQQLSGVNYNMLRFADVMLLAAEAAVESGDLATGLNYVNQIRNRAKNSTYIQATDGSGDAANYVIEPYASFPDADYARRAVRFERRLELGMEGHRLFDLRRWGVSQEVLTEYFTNEARTIPGFGALVNPYEPKHDLFPIPIGAIDLSTGALTQNPGY</sequence>
<evidence type="ECO:0000259" key="8">
    <source>
        <dbReference type="Pfam" id="PF14322"/>
    </source>
</evidence>
<proteinExistence type="inferred from homology"/>
<evidence type="ECO:0000313" key="9">
    <source>
        <dbReference type="EMBL" id="NKI33309.1"/>
    </source>
</evidence>
<evidence type="ECO:0000256" key="1">
    <source>
        <dbReference type="ARBA" id="ARBA00004442"/>
    </source>
</evidence>
<keyword evidence="4" id="KW-0472">Membrane</keyword>
<dbReference type="InterPro" id="IPR011990">
    <property type="entry name" value="TPR-like_helical_dom_sf"/>
</dbReference>
<dbReference type="EMBL" id="JAAWWL010000002">
    <property type="protein sequence ID" value="NKI33309.1"/>
    <property type="molecule type" value="Genomic_DNA"/>
</dbReference>
<protein>
    <submittedName>
        <fullName evidence="9">RagB/SusD family nutrient uptake outer membrane protein</fullName>
    </submittedName>
</protein>
<feature type="chain" id="PRO_5047308201" evidence="6">
    <location>
        <begin position="22"/>
        <end position="570"/>
    </location>
</feature>
<evidence type="ECO:0000256" key="5">
    <source>
        <dbReference type="ARBA" id="ARBA00023237"/>
    </source>
</evidence>
<feature type="domain" description="RagB/SusD" evidence="7">
    <location>
        <begin position="266"/>
        <end position="570"/>
    </location>
</feature>
<evidence type="ECO:0000256" key="4">
    <source>
        <dbReference type="ARBA" id="ARBA00023136"/>
    </source>
</evidence>
<evidence type="ECO:0000259" key="7">
    <source>
        <dbReference type="Pfam" id="PF07980"/>
    </source>
</evidence>
<evidence type="ECO:0000256" key="6">
    <source>
        <dbReference type="SAM" id="SignalP"/>
    </source>
</evidence>
<comment type="subcellular location">
    <subcellularLocation>
        <location evidence="1">Cell outer membrane</location>
    </subcellularLocation>
</comment>
<dbReference type="PROSITE" id="PS51257">
    <property type="entry name" value="PROKAR_LIPOPROTEIN"/>
    <property type="match status" value="1"/>
</dbReference>
<accession>A0ABX1GTM0</accession>
<comment type="similarity">
    <text evidence="2">Belongs to the SusD family.</text>
</comment>
<dbReference type="InterPro" id="IPR012944">
    <property type="entry name" value="SusD_RagB_dom"/>
</dbReference>
<dbReference type="Pfam" id="PF14322">
    <property type="entry name" value="SusD-like_3"/>
    <property type="match status" value="1"/>
</dbReference>
<gene>
    <name evidence="9" type="ORF">HCU67_15235</name>
</gene>
<evidence type="ECO:0000256" key="2">
    <source>
        <dbReference type="ARBA" id="ARBA00006275"/>
    </source>
</evidence>
<evidence type="ECO:0000313" key="10">
    <source>
        <dbReference type="Proteomes" id="UP000718451"/>
    </source>
</evidence>
<dbReference type="Proteomes" id="UP000718451">
    <property type="component" value="Unassembled WGS sequence"/>
</dbReference>
<dbReference type="Pfam" id="PF07980">
    <property type="entry name" value="SusD_RagB"/>
    <property type="match status" value="1"/>
</dbReference>
<organism evidence="9 10">
    <name type="scientific">Croceivirga thetidis</name>
    <dbReference type="NCBI Taxonomy" id="2721623"/>
    <lineage>
        <taxon>Bacteria</taxon>
        <taxon>Pseudomonadati</taxon>
        <taxon>Bacteroidota</taxon>
        <taxon>Flavobacteriia</taxon>
        <taxon>Flavobacteriales</taxon>
        <taxon>Flavobacteriaceae</taxon>
        <taxon>Croceivirga</taxon>
    </lineage>
</organism>
<dbReference type="SUPFAM" id="SSF48452">
    <property type="entry name" value="TPR-like"/>
    <property type="match status" value="1"/>
</dbReference>
<dbReference type="RefSeq" id="WP_168553443.1">
    <property type="nucleotide sequence ID" value="NZ_JAAWWL010000002.1"/>
</dbReference>
<keyword evidence="5" id="KW-0998">Cell outer membrane</keyword>
<keyword evidence="3 6" id="KW-0732">Signal</keyword>
<reference evidence="9 10" key="1">
    <citation type="submission" date="2020-04" db="EMBL/GenBank/DDBJ databases">
        <authorList>
            <person name="Yoon J."/>
        </authorList>
    </citation>
    <scope>NUCLEOTIDE SEQUENCE [LARGE SCALE GENOMIC DNA]</scope>
    <source>
        <strain evidence="9 10">DJ-13</strain>
    </source>
</reference>
<feature type="domain" description="SusD-like N-terminal" evidence="8">
    <location>
        <begin position="79"/>
        <end position="224"/>
    </location>
</feature>
<evidence type="ECO:0000256" key="3">
    <source>
        <dbReference type="ARBA" id="ARBA00022729"/>
    </source>
</evidence>
<comment type="caution">
    <text evidence="9">The sequence shown here is derived from an EMBL/GenBank/DDBJ whole genome shotgun (WGS) entry which is preliminary data.</text>
</comment>
<dbReference type="InterPro" id="IPR033985">
    <property type="entry name" value="SusD-like_N"/>
</dbReference>
<dbReference type="Gene3D" id="1.25.40.390">
    <property type="match status" value="1"/>
</dbReference>
<name>A0ABX1GTM0_9FLAO</name>
<feature type="signal peptide" evidence="6">
    <location>
        <begin position="1"/>
        <end position="21"/>
    </location>
</feature>
<keyword evidence="10" id="KW-1185">Reference proteome</keyword>